<keyword evidence="3" id="KW-0813">Transport</keyword>
<protein>
    <submittedName>
        <fullName evidence="14">Uncharacterized protein</fullName>
    </submittedName>
</protein>
<dbReference type="Pfam" id="PF00664">
    <property type="entry name" value="ABC_membrane"/>
    <property type="match status" value="2"/>
</dbReference>
<dbReference type="InterPro" id="IPR003593">
    <property type="entry name" value="AAA+_ATPase"/>
</dbReference>
<feature type="transmembrane region" description="Helical" evidence="11">
    <location>
        <begin position="65"/>
        <end position="89"/>
    </location>
</feature>
<keyword evidence="15" id="KW-1185">Reference proteome</keyword>
<feature type="domain" description="ABC transporter" evidence="12">
    <location>
        <begin position="983"/>
        <end position="1219"/>
    </location>
</feature>
<keyword evidence="7" id="KW-0067">ATP-binding</keyword>
<evidence type="ECO:0000256" key="10">
    <source>
        <dbReference type="SAM" id="MobiDB-lite"/>
    </source>
</evidence>
<feature type="transmembrane region" description="Helical" evidence="11">
    <location>
        <begin position="6"/>
        <end position="24"/>
    </location>
</feature>
<dbReference type="CDD" id="cd18577">
    <property type="entry name" value="ABC_6TM_Pgp_ABCB1_D1_like"/>
    <property type="match status" value="1"/>
</dbReference>
<dbReference type="InterPro" id="IPR036640">
    <property type="entry name" value="ABC1_TM_sf"/>
</dbReference>
<evidence type="ECO:0000256" key="6">
    <source>
        <dbReference type="ARBA" id="ARBA00022741"/>
    </source>
</evidence>
<keyword evidence="6" id="KW-0547">Nucleotide-binding</keyword>
<dbReference type="SMART" id="SM00382">
    <property type="entry name" value="AAA"/>
    <property type="match status" value="2"/>
</dbReference>
<evidence type="ECO:0000256" key="5">
    <source>
        <dbReference type="ARBA" id="ARBA00022737"/>
    </source>
</evidence>
<feature type="domain" description="ABC transporter" evidence="12">
    <location>
        <begin position="393"/>
        <end position="628"/>
    </location>
</feature>
<feature type="transmembrane region" description="Helical" evidence="11">
    <location>
        <begin position="780"/>
        <end position="801"/>
    </location>
</feature>
<dbReference type="InterPro" id="IPR039421">
    <property type="entry name" value="Type_1_exporter"/>
</dbReference>
<dbReference type="PROSITE" id="PS50893">
    <property type="entry name" value="ABC_TRANSPORTER_2"/>
    <property type="match status" value="2"/>
</dbReference>
<dbReference type="PANTHER" id="PTHR43394">
    <property type="entry name" value="ATP-DEPENDENT PERMEASE MDL1, MITOCHONDRIAL"/>
    <property type="match status" value="1"/>
</dbReference>
<feature type="compositionally biased region" description="Basic and acidic residues" evidence="10">
    <location>
        <begin position="668"/>
        <end position="678"/>
    </location>
</feature>
<feature type="domain" description="ABC transmembrane type-1" evidence="13">
    <location>
        <begin position="703"/>
        <end position="948"/>
    </location>
</feature>
<reference evidence="14 15" key="1">
    <citation type="journal article" date="2020" name="BMC Genomics">
        <title>Intraspecific diversification of the crop wild relative Brassica cretica Lam. using demographic model selection.</title>
        <authorList>
            <person name="Kioukis A."/>
            <person name="Michalopoulou V.A."/>
            <person name="Briers L."/>
            <person name="Pirintsos S."/>
            <person name="Studholme D.J."/>
            <person name="Pavlidis P."/>
            <person name="Sarris P.F."/>
        </authorList>
    </citation>
    <scope>NUCLEOTIDE SEQUENCE [LARGE SCALE GENOMIC DNA]</scope>
    <source>
        <strain evidence="15">cv. PFS-1207/04</strain>
    </source>
</reference>
<gene>
    <name evidence="14" type="ORF">DY000_02047170</name>
</gene>
<dbReference type="Gene3D" id="1.20.1560.10">
    <property type="entry name" value="ABC transporter type 1, transmembrane domain"/>
    <property type="match status" value="2"/>
</dbReference>
<dbReference type="CDD" id="cd03249">
    <property type="entry name" value="ABC_MTABC3_MDL1_MDL2"/>
    <property type="match status" value="2"/>
</dbReference>
<evidence type="ECO:0000259" key="12">
    <source>
        <dbReference type="PROSITE" id="PS50893"/>
    </source>
</evidence>
<evidence type="ECO:0000259" key="13">
    <source>
        <dbReference type="PROSITE" id="PS50929"/>
    </source>
</evidence>
<evidence type="ECO:0000256" key="8">
    <source>
        <dbReference type="ARBA" id="ARBA00022989"/>
    </source>
</evidence>
<dbReference type="EMBL" id="QGKV02000297">
    <property type="protein sequence ID" value="KAF3608113.1"/>
    <property type="molecule type" value="Genomic_DNA"/>
</dbReference>
<feature type="compositionally biased region" description="Polar residues" evidence="10">
    <location>
        <begin position="630"/>
        <end position="646"/>
    </location>
</feature>
<evidence type="ECO:0000256" key="1">
    <source>
        <dbReference type="ARBA" id="ARBA00004141"/>
    </source>
</evidence>
<feature type="compositionally biased region" description="Low complexity" evidence="10">
    <location>
        <begin position="647"/>
        <end position="667"/>
    </location>
</feature>
<name>A0ABQ7EWR1_BRACR</name>
<dbReference type="Proteomes" id="UP000266723">
    <property type="component" value="Unassembled WGS sequence"/>
</dbReference>
<evidence type="ECO:0000256" key="7">
    <source>
        <dbReference type="ARBA" id="ARBA00022840"/>
    </source>
</evidence>
<dbReference type="PANTHER" id="PTHR43394:SF11">
    <property type="entry name" value="ATP-BINDING CASSETTE TRANSPORTER"/>
    <property type="match status" value="1"/>
</dbReference>
<keyword evidence="9 11" id="KW-0472">Membrane</keyword>
<dbReference type="SUPFAM" id="SSF52540">
    <property type="entry name" value="P-loop containing nucleoside triphosphate hydrolases"/>
    <property type="match status" value="2"/>
</dbReference>
<evidence type="ECO:0000256" key="3">
    <source>
        <dbReference type="ARBA" id="ARBA00022448"/>
    </source>
</evidence>
<dbReference type="InterPro" id="IPR017871">
    <property type="entry name" value="ABC_transporter-like_CS"/>
</dbReference>
<feature type="transmembrane region" description="Helical" evidence="11">
    <location>
        <begin position="117"/>
        <end position="136"/>
    </location>
</feature>
<dbReference type="InterPro" id="IPR011527">
    <property type="entry name" value="ABC1_TM_dom"/>
</dbReference>
<keyword evidence="4 11" id="KW-0812">Transmembrane</keyword>
<feature type="domain" description="ABC transmembrane type-1" evidence="13">
    <location>
        <begin position="69"/>
        <end position="357"/>
    </location>
</feature>
<dbReference type="SUPFAM" id="SSF90123">
    <property type="entry name" value="ABC transporter transmembrane region"/>
    <property type="match status" value="2"/>
</dbReference>
<sequence>MHNLKTLSAHLFALQWCFSLWSLFSVTMDSTEPSSNGNIQNEKDSKKKDYVSLMGLFGAADKLDCFLMILGGLGACTLGATLPLFFVFFGKMLDSIGNLSTDPKALSSRVSKNALDLVYLGLVTFLSAWIGVACWTQTGERQTARLRINYLKAILAKDITFFDTEARDSNLIFHISSDAILVQDAIGDKTGHVLRYLSQFVAGFVVGFLSVWQLTLLTLAVVPLIAIAGGGYAIIMSTVSEKSEAAYADAGKVAEEVISQVRTVYAFVGEEKAVNSYSNSLKKALKLCKRSGLAKGLGVGLTYSLLFCAWALLLWYASLLVRHGKTNGAKAFTTILNVIFSGFALGQAAPSISAISKGRVAAANIFRMIENNNLEGSERLDNGTTLQNVAGKIEFHQVSFAYPSRPNMVFENLSITIPSGMTFAFVGPSGSGKSTIISMVQRFYEPNSGEILLDGNDIKRLKLSWLREQMGLVSQEPALFATTIASNILLGKENANMDQIIEAAKAANADSFIKSLPNGYNTQVGEGGTQLSGGQKQRIAIARAVLRNPKILLLDEATSALDAESEKIVQQALDNVMEKRTTLVVAHRLSTIRNVDKIVVLRNGQVVETGSHSELLSRGGDYASLVNVQETEPQENPRSIMSETGKSQAGSSSSRRASGSRRTSSFREVQDKTDKDSNGEDLSSSSTIWELIKLNAPEWPYALLGSIGAVLAGAQTPLFSMGIAYVLTAFYSPSPSVIKRDVEKVAIVFVGIAVVTAPIYLLQHYFYTLMGERLTSRVRLSLFSVQNLSLTVTALAIAFYYSWRVAAVVTSCFPLLIAAALTEQLFLKGFGGDYSRAYSRATSVAREAIENIRTVASFGAEKQISEQFACELSKPTKSAFLRGHISGIGYGFSQFLAFCSYALGLWYVSVLIKHKETNFSDSIKAFMVLIVTAFSVAETLALTPDIVKGTQALGSVFKVLHRETEIPPNHPNSRLVTQIKGDIEFRNVRFAYPARLDIPIFQNLNLRVSAGKSLAVVGPSGSGKSTVIGLIMRFYDADKGNLCIDGKDIKTLNLRSLRKKLALVQQEPALFSTTIHENIKYGNENASEAEIIEAAKAANAHEFIGRMEEGYKTHVGEKGVQLSGGQKQRVAIARAVLKDPSVLLLDEATSALDTTSEKLVQEALDKLMKGRTTVLVAHRLSTIRKADTIAVLHKGRVVEKGSHRELVSISNGHYKQLTSLQEVV</sequence>
<comment type="subcellular location">
    <subcellularLocation>
        <location evidence="1">Membrane</location>
        <topology evidence="1">Multi-pass membrane protein</topology>
    </subcellularLocation>
</comment>
<feature type="transmembrane region" description="Helical" evidence="11">
    <location>
        <begin position="701"/>
        <end position="726"/>
    </location>
</feature>
<feature type="transmembrane region" description="Helical" evidence="11">
    <location>
        <begin position="193"/>
        <end position="211"/>
    </location>
</feature>
<feature type="transmembrane region" description="Helical" evidence="11">
    <location>
        <begin position="887"/>
        <end position="908"/>
    </location>
</feature>
<dbReference type="Pfam" id="PF00005">
    <property type="entry name" value="ABC_tran"/>
    <property type="match status" value="2"/>
</dbReference>
<feature type="region of interest" description="Disordered" evidence="10">
    <location>
        <begin position="630"/>
        <end position="683"/>
    </location>
</feature>
<dbReference type="CDD" id="cd18578">
    <property type="entry name" value="ABC_6TM_Pgp_ABCB1_D2_like"/>
    <property type="match status" value="1"/>
</dbReference>
<evidence type="ECO:0000313" key="15">
    <source>
        <dbReference type="Proteomes" id="UP000266723"/>
    </source>
</evidence>
<dbReference type="PROSITE" id="PS00211">
    <property type="entry name" value="ABC_TRANSPORTER_1"/>
    <property type="match status" value="2"/>
</dbReference>
<evidence type="ECO:0000256" key="4">
    <source>
        <dbReference type="ARBA" id="ARBA00022692"/>
    </source>
</evidence>
<dbReference type="Gene3D" id="3.40.50.300">
    <property type="entry name" value="P-loop containing nucleotide triphosphate hydrolases"/>
    <property type="match status" value="2"/>
</dbReference>
<feature type="transmembrane region" description="Helical" evidence="11">
    <location>
        <begin position="746"/>
        <end position="768"/>
    </location>
</feature>
<feature type="transmembrane region" description="Helical" evidence="11">
    <location>
        <begin position="217"/>
        <end position="235"/>
    </location>
</feature>
<accession>A0ABQ7EWR1</accession>
<evidence type="ECO:0000256" key="11">
    <source>
        <dbReference type="SAM" id="Phobius"/>
    </source>
</evidence>
<feature type="transmembrane region" description="Helical" evidence="11">
    <location>
        <begin position="923"/>
        <end position="942"/>
    </location>
</feature>
<proteinExistence type="inferred from homology"/>
<organism evidence="14 15">
    <name type="scientific">Brassica cretica</name>
    <name type="common">Mustard</name>
    <dbReference type="NCBI Taxonomy" id="69181"/>
    <lineage>
        <taxon>Eukaryota</taxon>
        <taxon>Viridiplantae</taxon>
        <taxon>Streptophyta</taxon>
        <taxon>Embryophyta</taxon>
        <taxon>Tracheophyta</taxon>
        <taxon>Spermatophyta</taxon>
        <taxon>Magnoliopsida</taxon>
        <taxon>eudicotyledons</taxon>
        <taxon>Gunneridae</taxon>
        <taxon>Pentapetalae</taxon>
        <taxon>rosids</taxon>
        <taxon>malvids</taxon>
        <taxon>Brassicales</taxon>
        <taxon>Brassicaceae</taxon>
        <taxon>Brassiceae</taxon>
        <taxon>Brassica</taxon>
    </lineage>
</organism>
<evidence type="ECO:0000256" key="2">
    <source>
        <dbReference type="ARBA" id="ARBA00007577"/>
    </source>
</evidence>
<keyword evidence="8 11" id="KW-1133">Transmembrane helix</keyword>
<dbReference type="InterPro" id="IPR027417">
    <property type="entry name" value="P-loop_NTPase"/>
</dbReference>
<comment type="similarity">
    <text evidence="2">Belongs to the ABC transporter superfamily. ABCB family. Multidrug resistance exporter (TC 3.A.1.201) subfamily.</text>
</comment>
<evidence type="ECO:0000313" key="14">
    <source>
        <dbReference type="EMBL" id="KAF3608113.1"/>
    </source>
</evidence>
<feature type="transmembrane region" description="Helical" evidence="11">
    <location>
        <begin position="329"/>
        <end position="349"/>
    </location>
</feature>
<dbReference type="InterPro" id="IPR003439">
    <property type="entry name" value="ABC_transporter-like_ATP-bd"/>
</dbReference>
<dbReference type="PROSITE" id="PS50929">
    <property type="entry name" value="ABC_TM1F"/>
    <property type="match status" value="2"/>
</dbReference>
<feature type="transmembrane region" description="Helical" evidence="11">
    <location>
        <begin position="292"/>
        <end position="317"/>
    </location>
</feature>
<feature type="transmembrane region" description="Helical" evidence="11">
    <location>
        <begin position="807"/>
        <end position="827"/>
    </location>
</feature>
<evidence type="ECO:0000256" key="9">
    <source>
        <dbReference type="ARBA" id="ARBA00023136"/>
    </source>
</evidence>
<comment type="caution">
    <text evidence="14">The sequence shown here is derived from an EMBL/GenBank/DDBJ whole genome shotgun (WGS) entry which is preliminary data.</text>
</comment>
<keyword evidence="5" id="KW-0677">Repeat</keyword>